<accession>A0A9D1HQT5</accession>
<dbReference type="AlphaFoldDB" id="A0A9D1HQT5"/>
<comment type="caution">
    <text evidence="2">The sequence shown here is derived from an EMBL/GenBank/DDBJ whole genome shotgun (WGS) entry which is preliminary data.</text>
</comment>
<reference evidence="2" key="2">
    <citation type="journal article" date="2021" name="PeerJ">
        <title>Extensive microbial diversity within the chicken gut microbiome revealed by metagenomics and culture.</title>
        <authorList>
            <person name="Gilroy R."/>
            <person name="Ravi A."/>
            <person name="Getino M."/>
            <person name="Pursley I."/>
            <person name="Horton D.L."/>
            <person name="Alikhan N.F."/>
            <person name="Baker D."/>
            <person name="Gharbi K."/>
            <person name="Hall N."/>
            <person name="Watson M."/>
            <person name="Adriaenssens E.M."/>
            <person name="Foster-Nyarko E."/>
            <person name="Jarju S."/>
            <person name="Secka A."/>
            <person name="Antonio M."/>
            <person name="Oren A."/>
            <person name="Chaudhuri R.R."/>
            <person name="La Ragione R."/>
            <person name="Hildebrand F."/>
            <person name="Pallen M.J."/>
        </authorList>
    </citation>
    <scope>NUCLEOTIDE SEQUENCE</scope>
    <source>
        <strain evidence="2">1063</strain>
    </source>
</reference>
<feature type="domain" description="LUD" evidence="1">
    <location>
        <begin position="10"/>
        <end position="204"/>
    </location>
</feature>
<dbReference type="InterPro" id="IPR003741">
    <property type="entry name" value="LUD_dom"/>
</dbReference>
<dbReference type="Pfam" id="PF02589">
    <property type="entry name" value="LUD_dom"/>
    <property type="match status" value="1"/>
</dbReference>
<dbReference type="PIRSF" id="PIRSF020269">
    <property type="entry name" value="DUF1121"/>
    <property type="match status" value="1"/>
</dbReference>
<dbReference type="Proteomes" id="UP000824088">
    <property type="component" value="Unassembled WGS sequence"/>
</dbReference>
<protein>
    <submittedName>
        <fullName evidence="2">Lactate utilization protein</fullName>
    </submittedName>
</protein>
<evidence type="ECO:0000313" key="2">
    <source>
        <dbReference type="EMBL" id="HIU20824.1"/>
    </source>
</evidence>
<reference evidence="2" key="1">
    <citation type="submission" date="2020-10" db="EMBL/GenBank/DDBJ databases">
        <authorList>
            <person name="Gilroy R."/>
        </authorList>
    </citation>
    <scope>NUCLEOTIDE SEQUENCE</scope>
    <source>
        <strain evidence="2">1063</strain>
    </source>
</reference>
<proteinExistence type="predicted"/>
<name>A0A9D1HQT5_9FIRM</name>
<dbReference type="InterPro" id="IPR009501">
    <property type="entry name" value="UCP020269"/>
</dbReference>
<organism evidence="2 3">
    <name type="scientific">Candidatus Limadaptatus stercorigallinarum</name>
    <dbReference type="NCBI Taxonomy" id="2840845"/>
    <lineage>
        <taxon>Bacteria</taxon>
        <taxon>Bacillati</taxon>
        <taxon>Bacillota</taxon>
        <taxon>Clostridia</taxon>
        <taxon>Eubacteriales</taxon>
        <taxon>Candidatus Limadaptatus</taxon>
    </lineage>
</organism>
<gene>
    <name evidence="2" type="ORF">IAD51_01080</name>
</gene>
<evidence type="ECO:0000313" key="3">
    <source>
        <dbReference type="Proteomes" id="UP000824088"/>
    </source>
</evidence>
<dbReference type="EMBL" id="DVMN01000016">
    <property type="protein sequence ID" value="HIU20824.1"/>
    <property type="molecule type" value="Genomic_DNA"/>
</dbReference>
<dbReference type="PANTHER" id="PTHR36179">
    <property type="entry name" value="LUD_DOM DOMAIN-CONTAINING PROTEIN"/>
    <property type="match status" value="1"/>
</dbReference>
<sequence length="210" mass="22748">MDAKYDVNAIESVVANLRRRKFDAYYCATSDEARELALSLIPAGDTVAWGGSMTAEKIGLIAAVRERTDITLIDRDKASSPQEKRELMRRGLLADSFIAGVNGISRDGWLVNIDGTGNRVAAITFGPENVILVAGVNKIENDVTAAVTRARNVAAPLNVARLDLPNPCKKAGKCMDCLADTTICSHFVLHRYCKPTGRIKVILVGEELGF</sequence>
<evidence type="ECO:0000259" key="1">
    <source>
        <dbReference type="Pfam" id="PF02589"/>
    </source>
</evidence>
<dbReference type="PANTHER" id="PTHR36179:SF2">
    <property type="entry name" value="LUD DOMAIN-CONTAINING PROTEIN"/>
    <property type="match status" value="1"/>
</dbReference>